<dbReference type="Proteomes" id="UP000500895">
    <property type="component" value="Chromosome"/>
</dbReference>
<dbReference type="EMBL" id="CP050066">
    <property type="protein sequence ID" value="WWE92025.1"/>
    <property type="molecule type" value="Genomic_DNA"/>
</dbReference>
<keyword evidence="3" id="KW-1185">Reference proteome</keyword>
<evidence type="ECO:0000313" key="1">
    <source>
        <dbReference type="EMBL" id="WWE88680.1"/>
    </source>
</evidence>
<proteinExistence type="predicted"/>
<reference evidence="3" key="1">
    <citation type="submission" date="2019-06" db="EMBL/GenBank/DDBJ databases">
        <title>Whole-Genome Sequence of Bradyrhizobium sp. 3 Strain 65S1MB.</title>
        <authorList>
            <person name="Bromfield E.S.P."/>
            <person name="Cloutier S."/>
            <person name="Nguyen H.D.T."/>
        </authorList>
    </citation>
    <scope>NUCLEOTIDE SEQUENCE [LARGE SCALE GENOMIC DNA]</scope>
    <source>
        <strain evidence="3">65S1MB</strain>
    </source>
</reference>
<evidence type="ECO:0000313" key="3">
    <source>
        <dbReference type="Proteomes" id="UP000319298"/>
    </source>
</evidence>
<evidence type="ECO:0000313" key="2">
    <source>
        <dbReference type="EMBL" id="WWE92025.1"/>
    </source>
</evidence>
<accession>A0AAJ6MN23</accession>
<reference evidence="2" key="3">
    <citation type="submission" date="2024-02" db="EMBL/GenBank/DDBJ databases">
        <authorList>
            <person name="Bromfield E.S.P."/>
            <person name="Cloutier S."/>
            <person name="Nguyen H.D.T."/>
        </authorList>
    </citation>
    <scope>NUCLEOTIDE SEQUENCE</scope>
    <source>
        <strain evidence="2">101S1MB</strain>
        <strain evidence="1">65S1MB</strain>
    </source>
</reference>
<gene>
    <name evidence="1" type="ORF">FJN17_34500</name>
    <name evidence="2" type="ORF">HAV00_33040</name>
</gene>
<sequence length="43" mass="4797">MAADVIMTSAAPTISIRIFFSFIADPVATLDRTQQLANHNWFD</sequence>
<reference evidence="3 4" key="2">
    <citation type="journal article" date="2020" name="Int. J. Syst. Evol. Microbiol.">
        <title>Description and complete genome sequences of Bradyrhizobium symbiodeficiens sp. nov., a non-symbiotic bacterium associated with legumes native to Canada.</title>
        <authorList>
            <person name="Bromfield E.S.P."/>
            <person name="Cloutier S."/>
            <person name="Nguyen H.D.T."/>
        </authorList>
    </citation>
    <scope>NUCLEOTIDE SEQUENCE [LARGE SCALE GENOMIC DNA]</scope>
    <source>
        <strain evidence="2 4">101S1MB</strain>
        <strain evidence="1 3">65S1MB</strain>
    </source>
</reference>
<dbReference type="EMBL" id="CP041090">
    <property type="protein sequence ID" value="WWE88680.1"/>
    <property type="molecule type" value="Genomic_DNA"/>
</dbReference>
<protein>
    <submittedName>
        <fullName evidence="2">Uncharacterized protein</fullName>
    </submittedName>
</protein>
<organism evidence="2 4">
    <name type="scientific">Bradyrhizobium symbiodeficiens</name>
    <dbReference type="NCBI Taxonomy" id="1404367"/>
    <lineage>
        <taxon>Bacteria</taxon>
        <taxon>Pseudomonadati</taxon>
        <taxon>Pseudomonadota</taxon>
        <taxon>Alphaproteobacteria</taxon>
        <taxon>Hyphomicrobiales</taxon>
        <taxon>Nitrobacteraceae</taxon>
        <taxon>Bradyrhizobium</taxon>
    </lineage>
</organism>
<dbReference type="RefSeq" id="WP_256471808.1">
    <property type="nucleotide sequence ID" value="NZ_CP029427.2"/>
</dbReference>
<dbReference type="AlphaFoldDB" id="A0AAJ6MN23"/>
<dbReference type="Proteomes" id="UP000319298">
    <property type="component" value="Chromosome"/>
</dbReference>
<name>A0AAJ6MN23_9BRAD</name>
<evidence type="ECO:0000313" key="4">
    <source>
        <dbReference type="Proteomes" id="UP000500895"/>
    </source>
</evidence>